<feature type="compositionally biased region" description="Polar residues" evidence="7">
    <location>
        <begin position="522"/>
        <end position="532"/>
    </location>
</feature>
<organism evidence="9 10">
    <name type="scientific">Tricholomella constricta</name>
    <dbReference type="NCBI Taxonomy" id="117010"/>
    <lineage>
        <taxon>Eukaryota</taxon>
        <taxon>Fungi</taxon>
        <taxon>Dikarya</taxon>
        <taxon>Basidiomycota</taxon>
        <taxon>Agaricomycotina</taxon>
        <taxon>Agaricomycetes</taxon>
        <taxon>Agaricomycetidae</taxon>
        <taxon>Agaricales</taxon>
        <taxon>Tricholomatineae</taxon>
        <taxon>Lyophyllaceae</taxon>
        <taxon>Tricholomella</taxon>
    </lineage>
</organism>
<dbReference type="PANTHER" id="PTHR12684:SF2">
    <property type="entry name" value="TRNA 2'-PHOSPHOTRANSFERASE 1"/>
    <property type="match status" value="1"/>
</dbReference>
<feature type="region of interest" description="Disordered" evidence="7">
    <location>
        <begin position="418"/>
        <end position="880"/>
    </location>
</feature>
<keyword evidence="5" id="KW-0520">NAD</keyword>
<gene>
    <name evidence="9" type="ORF">D9615_003785</name>
</gene>
<reference evidence="9 10" key="1">
    <citation type="journal article" date="2020" name="ISME J.">
        <title>Uncovering the hidden diversity of litter-decomposition mechanisms in mushroom-forming fungi.</title>
        <authorList>
            <person name="Floudas D."/>
            <person name="Bentzer J."/>
            <person name="Ahren D."/>
            <person name="Johansson T."/>
            <person name="Persson P."/>
            <person name="Tunlid A."/>
        </authorList>
    </citation>
    <scope>NUCLEOTIDE SEQUENCE [LARGE SCALE GENOMIC DNA]</scope>
    <source>
        <strain evidence="9 10">CBS 661.87</strain>
    </source>
</reference>
<evidence type="ECO:0000259" key="8">
    <source>
        <dbReference type="SMART" id="SM01312"/>
    </source>
</evidence>
<feature type="compositionally biased region" description="Polar residues" evidence="7">
    <location>
        <begin position="476"/>
        <end position="486"/>
    </location>
</feature>
<comment type="function">
    <text evidence="1">Catalyzes the last step of tRNA splicing, the transfer of the splice junction 2'-phosphate from ligated tRNA to NAD to produce ADP-ribose 1''-2'' cyclic phosphate.</text>
</comment>
<evidence type="ECO:0000256" key="6">
    <source>
        <dbReference type="ARBA" id="ARBA00047949"/>
    </source>
</evidence>
<feature type="compositionally biased region" description="Basic and acidic residues" evidence="7">
    <location>
        <begin position="1168"/>
        <end position="1192"/>
    </location>
</feature>
<feature type="compositionally biased region" description="Acidic residues" evidence="7">
    <location>
        <begin position="1323"/>
        <end position="1332"/>
    </location>
</feature>
<feature type="compositionally biased region" description="Basic residues" evidence="7">
    <location>
        <begin position="1386"/>
        <end position="1395"/>
    </location>
</feature>
<proteinExistence type="inferred from homology"/>
<evidence type="ECO:0000256" key="2">
    <source>
        <dbReference type="ARBA" id="ARBA00009836"/>
    </source>
</evidence>
<feature type="region of interest" description="Disordered" evidence="7">
    <location>
        <begin position="56"/>
        <end position="116"/>
    </location>
</feature>
<dbReference type="SUPFAM" id="SSF56399">
    <property type="entry name" value="ADP-ribosylation"/>
    <property type="match status" value="1"/>
</dbReference>
<evidence type="ECO:0000256" key="5">
    <source>
        <dbReference type="ARBA" id="ARBA00023027"/>
    </source>
</evidence>
<dbReference type="GO" id="GO:0000215">
    <property type="term" value="F:tRNA 2'-phosphotransferase activity"/>
    <property type="evidence" value="ECO:0007669"/>
    <property type="project" value="UniProtKB-EC"/>
</dbReference>
<comment type="similarity">
    <text evidence="2">Belongs to the KptA/TPT1 family.</text>
</comment>
<feature type="domain" description="Restriction of telomere capping protein 4 C-terminal" evidence="8">
    <location>
        <begin position="973"/>
        <end position="1118"/>
    </location>
</feature>
<dbReference type="GO" id="GO:0006388">
    <property type="term" value="P:tRNA splicing, via endonucleolytic cleavage and ligation"/>
    <property type="evidence" value="ECO:0007669"/>
    <property type="project" value="TreeGrafter"/>
</dbReference>
<feature type="compositionally biased region" description="Polar residues" evidence="7">
    <location>
        <begin position="1210"/>
        <end position="1228"/>
    </location>
</feature>
<feature type="compositionally biased region" description="Polar residues" evidence="7">
    <location>
        <begin position="1368"/>
        <end position="1378"/>
    </location>
</feature>
<dbReference type="Pfam" id="PF01885">
    <property type="entry name" value="PTS_2-RNA"/>
    <property type="match status" value="1"/>
</dbReference>
<evidence type="ECO:0000313" key="10">
    <source>
        <dbReference type="Proteomes" id="UP000565441"/>
    </source>
</evidence>
<feature type="compositionally biased region" description="Polar residues" evidence="7">
    <location>
        <begin position="614"/>
        <end position="626"/>
    </location>
</feature>
<feature type="compositionally biased region" description="Basic and acidic residues" evidence="7">
    <location>
        <begin position="782"/>
        <end position="794"/>
    </location>
</feature>
<dbReference type="Pfam" id="PF14474">
    <property type="entry name" value="RTC4"/>
    <property type="match status" value="1"/>
</dbReference>
<feature type="compositionally biased region" description="Low complexity" evidence="7">
    <location>
        <begin position="666"/>
        <end position="677"/>
    </location>
</feature>
<feature type="region of interest" description="Disordered" evidence="7">
    <location>
        <begin position="1150"/>
        <end position="1395"/>
    </location>
</feature>
<dbReference type="SMART" id="SM01312">
    <property type="entry name" value="RTC4"/>
    <property type="match status" value="1"/>
</dbReference>
<comment type="caution">
    <text evidence="9">The sequence shown here is derived from an EMBL/GenBank/DDBJ whole genome shotgun (WGS) entry which is preliminary data.</text>
</comment>
<evidence type="ECO:0000256" key="3">
    <source>
        <dbReference type="ARBA" id="ARBA00012007"/>
    </source>
</evidence>
<dbReference type="InterPro" id="IPR042081">
    <property type="entry name" value="RNA_2'-PTrans_C"/>
</dbReference>
<feature type="compositionally biased region" description="Basic residues" evidence="7">
    <location>
        <begin position="1307"/>
        <end position="1316"/>
    </location>
</feature>
<comment type="catalytic activity">
    <reaction evidence="6">
        <text>2'-phospho-[ligated tRNA] + NAD(+) = mature tRNA + ADP-alpha-D-ribose 1'',2''-cyclic phosphate + nicotinamide</text>
        <dbReference type="Rhea" id="RHEA:23324"/>
        <dbReference type="Rhea" id="RHEA-COMP:11106"/>
        <dbReference type="Rhea" id="RHEA-COMP:11107"/>
        <dbReference type="ChEBI" id="CHEBI:17154"/>
        <dbReference type="ChEBI" id="CHEBI:57540"/>
        <dbReference type="ChEBI" id="CHEBI:76596"/>
        <dbReference type="ChEBI" id="CHEBI:82883"/>
        <dbReference type="ChEBI" id="CHEBI:85027"/>
        <dbReference type="EC" id="2.7.1.160"/>
    </reaction>
</comment>
<feature type="compositionally biased region" description="Low complexity" evidence="7">
    <location>
        <begin position="824"/>
        <end position="841"/>
    </location>
</feature>
<keyword evidence="10" id="KW-1185">Reference proteome</keyword>
<evidence type="ECO:0000256" key="1">
    <source>
        <dbReference type="ARBA" id="ARBA00003343"/>
    </source>
</evidence>
<dbReference type="Gene3D" id="3.20.170.30">
    <property type="match status" value="1"/>
</dbReference>
<dbReference type="InterPro" id="IPR028094">
    <property type="entry name" value="RTC4_C"/>
</dbReference>
<dbReference type="InterPro" id="IPR042080">
    <property type="entry name" value="RNA_2'-PTrans_N"/>
</dbReference>
<dbReference type="EC" id="2.7.1.160" evidence="3"/>
<dbReference type="OrthoDB" id="419694at2759"/>
<dbReference type="InterPro" id="IPR002745">
    <property type="entry name" value="Ptrans_KptA/Tpt1"/>
</dbReference>
<accession>A0A8H5HHW0</accession>
<name>A0A8H5HHW0_9AGAR</name>
<evidence type="ECO:0000256" key="4">
    <source>
        <dbReference type="ARBA" id="ARBA00022679"/>
    </source>
</evidence>
<evidence type="ECO:0000313" key="9">
    <source>
        <dbReference type="EMBL" id="KAF5383667.1"/>
    </source>
</evidence>
<dbReference type="Proteomes" id="UP000565441">
    <property type="component" value="Unassembled WGS sequence"/>
</dbReference>
<feature type="compositionally biased region" description="Acidic residues" evidence="7">
    <location>
        <begin position="858"/>
        <end position="873"/>
    </location>
</feature>
<evidence type="ECO:0000256" key="7">
    <source>
        <dbReference type="SAM" id="MobiDB-lite"/>
    </source>
</evidence>
<keyword evidence="4" id="KW-0808">Transferase</keyword>
<dbReference type="EMBL" id="JAACJP010000006">
    <property type="protein sequence ID" value="KAF5383667.1"/>
    <property type="molecule type" value="Genomic_DNA"/>
</dbReference>
<dbReference type="Gene3D" id="1.10.10.970">
    <property type="entry name" value="RNA 2'-phosphotransferase, Tpt1/KptA family, N-terminal domain"/>
    <property type="match status" value="1"/>
</dbReference>
<dbReference type="PANTHER" id="PTHR12684">
    <property type="entry name" value="PUTATIVE PHOSPHOTRANSFERASE"/>
    <property type="match status" value="1"/>
</dbReference>
<protein>
    <recommendedName>
        <fullName evidence="3">2'-phosphotransferase</fullName>
        <ecNumber evidence="3">2.7.1.160</ecNumber>
    </recommendedName>
</protein>
<feature type="compositionally biased region" description="Low complexity" evidence="7">
    <location>
        <begin position="59"/>
        <end position="75"/>
    </location>
</feature>
<feature type="compositionally biased region" description="Polar residues" evidence="7">
    <location>
        <begin position="806"/>
        <end position="823"/>
    </location>
</feature>
<feature type="compositionally biased region" description="Low complexity" evidence="7">
    <location>
        <begin position="462"/>
        <end position="475"/>
    </location>
</feature>
<sequence length="1395" mass="151703">MLSVSRSATFLSPILSQHLITILTIQRSTLLLHRHINPRFGIGFRFSSAHNRFRPSYMEASTPTPTQTASTEQPAHSQSTAQKNPRNAKKPPGGGNKQGGAANQKPSGKLRGLEKDSPAVRLSKTLSWLLRHGAKGEGLPMRPDGYVKVTDLLENPKLKGQALDFEGLKDIVKADLKKRYDLTEDAEGVCWIRANQGHSMKAVKLELKPIISVSDIPTGVAVHGTSKKAWELISKQGLSKMKRNHIHLAQGVAGDNVISGGCFLALTVPSSLNAVSTTLKKALDAGIKFHFSDNGVVLTEGNEAGILSCEFFERVEDAKLRVAFPGWEGTKTASAQLSNVDPPTTITTCRFRITKHPITWAFRGCNGHVLPYYGQGASLTTTPNNSIRGLHHPNTLLAFLYPFMENIIAQHPTWDKAGSLDDKLRQPSRPLHARVGSSNPESGKDARRKGKAYEDLGQSFAKSSSQSKGKLGSKSNGPQDRYSGSSDEIDFLSNYGSEAGTPQRKKMKKDGDTDVKGVVVSSFDSKYRTQGSVLKGLKFKKNKAPGDGMTKSDASTAQPVVLKDHGNSHASGSGSPSVPPSRPQRTGQTTIRRARSPVLVSPSRSPDRRRSRTNPKVSCDTTASENTRPKPRPNGTRAASAQHLPQPFPDLGSKPPGSPARRMTISGPKPFPFSSQSPPRPSENTDPAAKKPPLPTIKKPSLPTIKKPKPTAFPSLSPVNSPLRPAGFPSLAPLGPDAPPPTKTKAYGTRSVSEKLAIAKPAEFPLPSPPSGSKTVRKGKMSIRELRSNRRIESSDEEAGDDEKTSSSQLKAQPFPMSTQILNSIGSSSVSGPSSLGKRSSTGSDDSRKNKKKKDVDSDILDLADSEYEEEDTITPTDPGTLCPYCDAPLPPSPTPHLKRLLASTARKSYREPRPDNPLGRNAPFAVFIAVCQRHIFESQILPQAELKGWPKSIDWTELEKRVRRMKGVLRAVIDDTSGTSTDDEYEEIFGGDAEKEGPRAKCVFWTEVMKEVKQKGSRAVAGVRGQFASFEKMQPGYYGELGSVIIHQTLYDLFPLASIDHNLVSPLTGNEFVQRILVPEVGVRLIMEDMGLDESKTLDAVRVLRESANYGVAMFPADEGEDGEGVRDAGEMAVADQIVMERARKRRKELEGVEQEEEEQMRAEQNQMDKPRKVSRKQEKEMLKNGKKEEVETSTPAPRARPRPRPVGKNSSMASVNNDVEVSSQIPSAGEGDTDVEAPPSAQGPAKRRRELSRSITDLGLLADTDATPQRRKVGRAPFGIDVNLCSSEDSEVEGEASWDTGRMRKDLRKQRRKAANVAGASDDDLIEDDSLPPSSQTPASIRARATTVSESEDGTPKPGGRPGHLDSSSSEVNSTWDIPPLQRARNRKARSAT</sequence>